<dbReference type="GO" id="GO:0001228">
    <property type="term" value="F:DNA-binding transcription activator activity, RNA polymerase II-specific"/>
    <property type="evidence" value="ECO:0007669"/>
    <property type="project" value="TreeGrafter"/>
</dbReference>
<evidence type="ECO:0000256" key="5">
    <source>
        <dbReference type="SAM" id="MobiDB-lite"/>
    </source>
</evidence>
<gene>
    <name evidence="7" type="ORF">LTR25_009602</name>
</gene>
<evidence type="ECO:0000256" key="1">
    <source>
        <dbReference type="ARBA" id="ARBA00023015"/>
    </source>
</evidence>
<keyword evidence="1" id="KW-0805">Transcription regulation</keyword>
<dbReference type="Pfam" id="PF00505">
    <property type="entry name" value="HMG_box"/>
    <property type="match status" value="1"/>
</dbReference>
<dbReference type="InterPro" id="IPR036910">
    <property type="entry name" value="HMG_box_dom_sf"/>
</dbReference>
<dbReference type="GO" id="GO:0005634">
    <property type="term" value="C:nucleus"/>
    <property type="evidence" value="ECO:0007669"/>
    <property type="project" value="UniProtKB-UniRule"/>
</dbReference>
<feature type="region of interest" description="Disordered" evidence="5">
    <location>
        <begin position="107"/>
        <end position="156"/>
    </location>
</feature>
<evidence type="ECO:0000256" key="4">
    <source>
        <dbReference type="PROSITE-ProRule" id="PRU00267"/>
    </source>
</evidence>
<comment type="caution">
    <text evidence="7">The sequence shown here is derived from an EMBL/GenBank/DDBJ whole genome shotgun (WGS) entry which is preliminary data.</text>
</comment>
<dbReference type="Proteomes" id="UP001345827">
    <property type="component" value="Unassembled WGS sequence"/>
</dbReference>
<accession>A0AAV9PW58</accession>
<dbReference type="GO" id="GO:0000122">
    <property type="term" value="P:negative regulation of transcription by RNA polymerase II"/>
    <property type="evidence" value="ECO:0007669"/>
    <property type="project" value="TreeGrafter"/>
</dbReference>
<dbReference type="CDD" id="cd01389">
    <property type="entry name" value="HMG-box_ROX1-like"/>
    <property type="match status" value="1"/>
</dbReference>
<protein>
    <recommendedName>
        <fullName evidence="6">HMG box domain-containing protein</fullName>
    </recommendedName>
</protein>
<keyword evidence="8" id="KW-1185">Reference proteome</keyword>
<evidence type="ECO:0000256" key="2">
    <source>
        <dbReference type="ARBA" id="ARBA00023125"/>
    </source>
</evidence>
<evidence type="ECO:0000313" key="8">
    <source>
        <dbReference type="Proteomes" id="UP001345827"/>
    </source>
</evidence>
<feature type="domain" description="HMG box" evidence="6">
    <location>
        <begin position="154"/>
        <end position="222"/>
    </location>
</feature>
<feature type="compositionally biased region" description="Polar residues" evidence="5">
    <location>
        <begin position="107"/>
        <end position="124"/>
    </location>
</feature>
<evidence type="ECO:0000256" key="3">
    <source>
        <dbReference type="ARBA" id="ARBA00023163"/>
    </source>
</evidence>
<dbReference type="InterPro" id="IPR050140">
    <property type="entry name" value="SRY-related_HMG-box_TF-like"/>
</dbReference>
<dbReference type="EMBL" id="JAXLQG010000021">
    <property type="protein sequence ID" value="KAK5529822.1"/>
    <property type="molecule type" value="Genomic_DNA"/>
</dbReference>
<dbReference type="GO" id="GO:0030154">
    <property type="term" value="P:cell differentiation"/>
    <property type="evidence" value="ECO:0007669"/>
    <property type="project" value="TreeGrafter"/>
</dbReference>
<dbReference type="PROSITE" id="PS50118">
    <property type="entry name" value="HMG_BOX_2"/>
    <property type="match status" value="1"/>
</dbReference>
<proteinExistence type="predicted"/>
<dbReference type="SMART" id="SM00398">
    <property type="entry name" value="HMG"/>
    <property type="match status" value="1"/>
</dbReference>
<reference evidence="7 8" key="1">
    <citation type="submission" date="2023-06" db="EMBL/GenBank/DDBJ databases">
        <title>Black Yeasts Isolated from many extreme environments.</title>
        <authorList>
            <person name="Coleine C."/>
            <person name="Stajich J.E."/>
            <person name="Selbmann L."/>
        </authorList>
    </citation>
    <scope>NUCLEOTIDE SEQUENCE [LARGE SCALE GENOMIC DNA]</scope>
    <source>
        <strain evidence="7 8">CCFEE 5887</strain>
    </source>
</reference>
<keyword evidence="3" id="KW-0804">Transcription</keyword>
<sequence>MEYISTFVADAKARANAGTTGLGMKQLEIIWQMGVASFASTNNQLIIPSFMAVKLSDEDVNDLKTRFSSHFGNVITIAFMDDAAQVFRICKALDTITSNDLATYLNSPSTSDSPESFTSASSSVHAALPAQSGHTSSPRAPAKQLRLPGKKSKVPRPPNAFILYRQKYHPILKASQPNIRNNDISVILGKQWKEETEEVKAHFKATAEKIKEQHAAENPGYQYAPRKPAEKKRRMTARKIARLNAGATDSDVQSNSDHEMMDAPSGYSRDVDEAAVFPQPISATDILDSERDIYPNHIQHHRDADMSLMMPTGHSLVEHDYEIKLGSAYPNPTGFKDKNLRANVGTYRTGHSANANDFMNSLIDWEQFDKDHKVIRETLGVDRDEAIEALGDEAAVAFDDKDEENNWRTELQNILWMFE</sequence>
<dbReference type="PANTHER" id="PTHR10270">
    <property type="entry name" value="SOX TRANSCRIPTION FACTOR"/>
    <property type="match status" value="1"/>
</dbReference>
<dbReference type="Gene3D" id="1.10.30.10">
    <property type="entry name" value="High mobility group box domain"/>
    <property type="match status" value="1"/>
</dbReference>
<evidence type="ECO:0000313" key="7">
    <source>
        <dbReference type="EMBL" id="KAK5529822.1"/>
    </source>
</evidence>
<dbReference type="InterPro" id="IPR009071">
    <property type="entry name" value="HMG_box_dom"/>
</dbReference>
<dbReference type="FunFam" id="1.10.30.10:FF:000041">
    <property type="entry name" value="HMG box family protein"/>
    <property type="match status" value="1"/>
</dbReference>
<keyword evidence="2 4" id="KW-0238">DNA-binding</keyword>
<dbReference type="SUPFAM" id="SSF47095">
    <property type="entry name" value="HMG-box"/>
    <property type="match status" value="1"/>
</dbReference>
<dbReference type="AlphaFoldDB" id="A0AAV9PW58"/>
<keyword evidence="4" id="KW-0539">Nucleus</keyword>
<evidence type="ECO:0000259" key="6">
    <source>
        <dbReference type="PROSITE" id="PS50118"/>
    </source>
</evidence>
<name>A0AAV9PW58_9PEZI</name>
<feature type="region of interest" description="Disordered" evidence="5">
    <location>
        <begin position="246"/>
        <end position="265"/>
    </location>
</feature>
<organism evidence="7 8">
    <name type="scientific">Vermiconidia calcicola</name>
    <dbReference type="NCBI Taxonomy" id="1690605"/>
    <lineage>
        <taxon>Eukaryota</taxon>
        <taxon>Fungi</taxon>
        <taxon>Dikarya</taxon>
        <taxon>Ascomycota</taxon>
        <taxon>Pezizomycotina</taxon>
        <taxon>Dothideomycetes</taxon>
        <taxon>Dothideomycetidae</taxon>
        <taxon>Mycosphaerellales</taxon>
        <taxon>Extremaceae</taxon>
        <taxon>Vermiconidia</taxon>
    </lineage>
</organism>
<feature type="DNA-binding region" description="HMG box" evidence="4">
    <location>
        <begin position="154"/>
        <end position="222"/>
    </location>
</feature>
<dbReference type="GO" id="GO:0000978">
    <property type="term" value="F:RNA polymerase II cis-regulatory region sequence-specific DNA binding"/>
    <property type="evidence" value="ECO:0007669"/>
    <property type="project" value="TreeGrafter"/>
</dbReference>
<dbReference type="PANTHER" id="PTHR10270:SF161">
    <property type="entry name" value="SEX-DETERMINING REGION Y PROTEIN"/>
    <property type="match status" value="1"/>
</dbReference>